<keyword evidence="1" id="KW-0472">Membrane</keyword>
<feature type="transmembrane region" description="Helical" evidence="1">
    <location>
        <begin position="142"/>
        <end position="166"/>
    </location>
</feature>
<dbReference type="Pfam" id="PF12730">
    <property type="entry name" value="ABC2_membrane_4"/>
    <property type="match status" value="1"/>
</dbReference>
<keyword evidence="3" id="KW-1185">Reference proteome</keyword>
<evidence type="ECO:0000256" key="1">
    <source>
        <dbReference type="SAM" id="Phobius"/>
    </source>
</evidence>
<keyword evidence="1" id="KW-1133">Transmembrane helix</keyword>
<protein>
    <submittedName>
        <fullName evidence="2">ABC transporter permease</fullName>
    </submittedName>
</protein>
<proteinExistence type="predicted"/>
<feature type="transmembrane region" description="Helical" evidence="1">
    <location>
        <begin position="173"/>
        <end position="193"/>
    </location>
</feature>
<evidence type="ECO:0000313" key="3">
    <source>
        <dbReference type="Proteomes" id="UP000678513"/>
    </source>
</evidence>
<organism evidence="2 3">
    <name type="scientific">Arachnia rubra</name>
    <dbReference type="NCBI Taxonomy" id="1547448"/>
    <lineage>
        <taxon>Bacteria</taxon>
        <taxon>Bacillati</taxon>
        <taxon>Actinomycetota</taxon>
        <taxon>Actinomycetes</taxon>
        <taxon>Propionibacteriales</taxon>
        <taxon>Propionibacteriaceae</taxon>
        <taxon>Arachnia</taxon>
    </lineage>
</organism>
<dbReference type="Proteomes" id="UP000678513">
    <property type="component" value="Chromosome"/>
</dbReference>
<feature type="transmembrane region" description="Helical" evidence="1">
    <location>
        <begin position="102"/>
        <end position="130"/>
    </location>
</feature>
<gene>
    <name evidence="2" type="ORF">J5A65_13785</name>
</gene>
<evidence type="ECO:0000313" key="2">
    <source>
        <dbReference type="EMBL" id="QUC07964.1"/>
    </source>
</evidence>
<keyword evidence="1" id="KW-0812">Transmembrane</keyword>
<dbReference type="RefSeq" id="WP_212323305.1">
    <property type="nucleotide sequence ID" value="NZ_AP024463.1"/>
</dbReference>
<feature type="transmembrane region" description="Helical" evidence="1">
    <location>
        <begin position="238"/>
        <end position="257"/>
    </location>
</feature>
<sequence length="263" mass="27672">MSAAALPLKLELRKQRRGRIILFTAGILGLWIVWTLFLVRARAAKSGQFAATDFALLDGMVMSWVFSPLFVAVIAARLAAVDHQERMGQVFDALGQSLRQRFVAKLLILNALAALCCVLLVAVVVGFGVATGMPSSPELPATAARCLAVLLLGSVAVAAVQLALAMRFPDRPIGLIVSVAGAFLTTALEPLRIPEAGWLTPWSLTVGASPLEPATAYSTGTAAAALQLLTTPTGVFDVIALIVLAAAWTAAAIWFVTKPKELS</sequence>
<dbReference type="EMBL" id="CP072384">
    <property type="protein sequence ID" value="QUC07964.1"/>
    <property type="molecule type" value="Genomic_DNA"/>
</dbReference>
<feature type="transmembrane region" description="Helical" evidence="1">
    <location>
        <begin position="61"/>
        <end position="81"/>
    </location>
</feature>
<accession>A0ABX7Y441</accession>
<name>A0ABX7Y441_9ACTN</name>
<reference evidence="2 3" key="1">
    <citation type="submission" date="2021-03" db="EMBL/GenBank/DDBJ databases">
        <title>Human Oral Microbial Genomes.</title>
        <authorList>
            <person name="Johnston C.D."/>
            <person name="Chen T."/>
            <person name="Dewhirst F.E."/>
        </authorList>
    </citation>
    <scope>NUCLEOTIDE SEQUENCE [LARGE SCALE GENOMIC DNA]</scope>
    <source>
        <strain evidence="2 3">DSMZ 100122</strain>
    </source>
</reference>
<feature type="transmembrane region" description="Helical" evidence="1">
    <location>
        <begin position="20"/>
        <end position="41"/>
    </location>
</feature>